<name>A0A9D1T007_9FIRM</name>
<accession>A0A9D1T007</accession>
<gene>
    <name evidence="1" type="ORF">IAC74_03235</name>
</gene>
<reference evidence="1" key="1">
    <citation type="submission" date="2020-10" db="EMBL/GenBank/DDBJ databases">
        <authorList>
            <person name="Gilroy R."/>
        </authorList>
    </citation>
    <scope>NUCLEOTIDE SEQUENCE</scope>
    <source>
        <strain evidence="1">4920</strain>
    </source>
</reference>
<dbReference type="EMBL" id="DVOF01000091">
    <property type="protein sequence ID" value="HIV02562.1"/>
    <property type="molecule type" value="Genomic_DNA"/>
</dbReference>
<comment type="caution">
    <text evidence="1">The sequence shown here is derived from an EMBL/GenBank/DDBJ whole genome shotgun (WGS) entry which is preliminary data.</text>
</comment>
<evidence type="ECO:0000313" key="1">
    <source>
        <dbReference type="EMBL" id="HIV02562.1"/>
    </source>
</evidence>
<dbReference type="InterPro" id="IPR007169">
    <property type="entry name" value="RemA-like"/>
</dbReference>
<protein>
    <submittedName>
        <fullName evidence="1">DUF370 domain-containing protein</fullName>
    </submittedName>
</protein>
<sequence>MYLHLGSDVVVSQSEVIAILDLDTTSVSKITRQFLDSTQKGGRVVEVSKGDLPKSYVLCGGKDSYCIYVSPLSAQTLYKRAAGAFKIE</sequence>
<evidence type="ECO:0000313" key="2">
    <source>
        <dbReference type="Proteomes" id="UP000886743"/>
    </source>
</evidence>
<dbReference type="AlphaFoldDB" id="A0A9D1T007"/>
<dbReference type="NCBIfam" id="NF046065">
    <property type="entry name" value="MtxRegRemB"/>
    <property type="match status" value="1"/>
</dbReference>
<proteinExistence type="predicted"/>
<dbReference type="Proteomes" id="UP000886743">
    <property type="component" value="Unassembled WGS sequence"/>
</dbReference>
<reference evidence="1" key="2">
    <citation type="journal article" date="2021" name="PeerJ">
        <title>Extensive microbial diversity within the chicken gut microbiome revealed by metagenomics and culture.</title>
        <authorList>
            <person name="Gilroy R."/>
            <person name="Ravi A."/>
            <person name="Getino M."/>
            <person name="Pursley I."/>
            <person name="Horton D.L."/>
            <person name="Alikhan N.F."/>
            <person name="Baker D."/>
            <person name="Gharbi K."/>
            <person name="Hall N."/>
            <person name="Watson M."/>
            <person name="Adriaenssens E.M."/>
            <person name="Foster-Nyarko E."/>
            <person name="Jarju S."/>
            <person name="Secka A."/>
            <person name="Antonio M."/>
            <person name="Oren A."/>
            <person name="Chaudhuri R.R."/>
            <person name="La Ragione R."/>
            <person name="Hildebrand F."/>
            <person name="Pallen M.J."/>
        </authorList>
    </citation>
    <scope>NUCLEOTIDE SEQUENCE</scope>
    <source>
        <strain evidence="1">4920</strain>
    </source>
</reference>
<dbReference type="Pfam" id="PF04025">
    <property type="entry name" value="RemA-like"/>
    <property type="match status" value="1"/>
</dbReference>
<organism evidence="1 2">
    <name type="scientific">Candidatus Aphodoplasma excrementigallinarum</name>
    <dbReference type="NCBI Taxonomy" id="2840673"/>
    <lineage>
        <taxon>Bacteria</taxon>
        <taxon>Bacillati</taxon>
        <taxon>Bacillota</taxon>
        <taxon>Clostridia</taxon>
        <taxon>Eubacteriales</taxon>
        <taxon>Candidatus Aphodoplasma</taxon>
    </lineage>
</organism>